<comment type="caution">
    <text evidence="2">The sequence shown here is derived from an EMBL/GenBank/DDBJ whole genome shotgun (WGS) entry which is preliminary data.</text>
</comment>
<keyword evidence="1" id="KW-0812">Transmembrane</keyword>
<keyword evidence="1" id="KW-1133">Transmembrane helix</keyword>
<evidence type="ECO:0000256" key="1">
    <source>
        <dbReference type="SAM" id="Phobius"/>
    </source>
</evidence>
<dbReference type="AlphaFoldDB" id="A0A944GVT0"/>
<feature type="transmembrane region" description="Helical" evidence="1">
    <location>
        <begin position="100"/>
        <end position="118"/>
    </location>
</feature>
<dbReference type="RefSeq" id="WP_213367442.1">
    <property type="nucleotide sequence ID" value="NZ_QTKX01000001.1"/>
</dbReference>
<feature type="transmembrane region" description="Helical" evidence="1">
    <location>
        <begin position="32"/>
        <end position="53"/>
    </location>
</feature>
<feature type="transmembrane region" description="Helical" evidence="1">
    <location>
        <begin position="7"/>
        <end position="26"/>
    </location>
</feature>
<protein>
    <recommendedName>
        <fullName evidence="4">DUF3899 domain-containing protein</fullName>
    </recommendedName>
</protein>
<evidence type="ECO:0000313" key="3">
    <source>
        <dbReference type="Proteomes" id="UP000761411"/>
    </source>
</evidence>
<dbReference type="Proteomes" id="UP000761411">
    <property type="component" value="Unassembled WGS sequence"/>
</dbReference>
<accession>A0A944GVT0</accession>
<evidence type="ECO:0000313" key="2">
    <source>
        <dbReference type="EMBL" id="MBS8263917.1"/>
    </source>
</evidence>
<sequence length="119" mass="13381">MLKILKVSFFLVVGSYTILLLFSYLLSGRLDASIIGMWGLLIGFSLLIAALPFHKIVFFGGRGIMGAQSPEIPHDEHLHHKVYKEYEKERKAESPKTRQHQDVLSITGIAIILIAVFMV</sequence>
<gene>
    <name evidence="2" type="ORF">DYI25_05640</name>
</gene>
<name>A0A944GVT0_9BACI</name>
<keyword evidence="3" id="KW-1185">Reference proteome</keyword>
<dbReference type="EMBL" id="QTKX01000001">
    <property type="protein sequence ID" value="MBS8263917.1"/>
    <property type="molecule type" value="Genomic_DNA"/>
</dbReference>
<evidence type="ECO:0008006" key="4">
    <source>
        <dbReference type="Google" id="ProtNLM"/>
    </source>
</evidence>
<proteinExistence type="predicted"/>
<organism evidence="2 3">
    <name type="scientific">Mesobacillus boroniphilus</name>
    <dbReference type="NCBI Taxonomy" id="308892"/>
    <lineage>
        <taxon>Bacteria</taxon>
        <taxon>Bacillati</taxon>
        <taxon>Bacillota</taxon>
        <taxon>Bacilli</taxon>
        <taxon>Bacillales</taxon>
        <taxon>Bacillaceae</taxon>
        <taxon>Mesobacillus</taxon>
    </lineage>
</organism>
<reference evidence="2 3" key="1">
    <citation type="journal article" date="2021" name="Microorganisms">
        <title>Bacterial Dimethylsulfoniopropionate Biosynthesis in the East China Sea.</title>
        <authorList>
            <person name="Liu J."/>
            <person name="Zhang Y."/>
            <person name="Liu J."/>
            <person name="Zhong H."/>
            <person name="Williams B.T."/>
            <person name="Zheng Y."/>
            <person name="Curson A.R.J."/>
            <person name="Sun C."/>
            <person name="Sun H."/>
            <person name="Song D."/>
            <person name="Wagner Mackenzie B."/>
            <person name="Bermejo Martinez A."/>
            <person name="Todd J.D."/>
            <person name="Zhang X.H."/>
        </authorList>
    </citation>
    <scope>NUCLEOTIDE SEQUENCE [LARGE SCALE GENOMIC DNA]</scope>
    <source>
        <strain evidence="2 3">ESS08</strain>
    </source>
</reference>
<keyword evidence="1" id="KW-0472">Membrane</keyword>